<feature type="transmembrane region" description="Helical" evidence="1">
    <location>
        <begin position="85"/>
        <end position="104"/>
    </location>
</feature>
<dbReference type="EMBL" id="JAQIFT010000037">
    <property type="protein sequence ID" value="MDA3731510.1"/>
    <property type="molecule type" value="Genomic_DNA"/>
</dbReference>
<dbReference type="RefSeq" id="WP_053986116.1">
    <property type="nucleotide sequence ID" value="NZ_JAQIFT010000037.1"/>
</dbReference>
<evidence type="ECO:0000313" key="2">
    <source>
        <dbReference type="EMBL" id="MDA3731510.1"/>
    </source>
</evidence>
<dbReference type="Pfam" id="PF12670">
    <property type="entry name" value="DUF3792"/>
    <property type="match status" value="1"/>
</dbReference>
<keyword evidence="1" id="KW-1133">Transmembrane helix</keyword>
<protein>
    <submittedName>
        <fullName evidence="2">TIGR04086 family membrane protein</fullName>
    </submittedName>
</protein>
<keyword evidence="1" id="KW-0472">Membrane</keyword>
<feature type="transmembrane region" description="Helical" evidence="1">
    <location>
        <begin position="21"/>
        <end position="43"/>
    </location>
</feature>
<sequence>MSKHKSKKKSSINVGDLAVTLFKSNLVAYALTAIFIIFAALLITYTNLGPNFEKWIIIIGTIASAALVGYDTAKPQGKEGYKWGLIGGMSYLIIFILIGALTGGAKGLNISYMLIVAVLVLISSAIAGMFSVVNQK</sequence>
<keyword evidence="3" id="KW-1185">Reference proteome</keyword>
<proteinExistence type="predicted"/>
<dbReference type="InterPro" id="IPR023804">
    <property type="entry name" value="DUF3792_TM"/>
</dbReference>
<name>A0AA42J0M8_9FIRM</name>
<evidence type="ECO:0000256" key="1">
    <source>
        <dbReference type="SAM" id="Phobius"/>
    </source>
</evidence>
<feature type="transmembrane region" description="Helical" evidence="1">
    <location>
        <begin position="110"/>
        <end position="133"/>
    </location>
</feature>
<comment type="caution">
    <text evidence="2">The sequence shown here is derived from an EMBL/GenBank/DDBJ whole genome shotgun (WGS) entry which is preliminary data.</text>
</comment>
<dbReference type="AlphaFoldDB" id="A0AA42J0M8"/>
<dbReference type="Proteomes" id="UP001169242">
    <property type="component" value="Unassembled WGS sequence"/>
</dbReference>
<feature type="transmembrane region" description="Helical" evidence="1">
    <location>
        <begin position="55"/>
        <end position="73"/>
    </location>
</feature>
<evidence type="ECO:0000313" key="3">
    <source>
        <dbReference type="Proteomes" id="UP001169242"/>
    </source>
</evidence>
<organism evidence="2 3">
    <name type="scientific">Holtiella tumoricola</name>
    <dbReference type="NCBI Taxonomy" id="3018743"/>
    <lineage>
        <taxon>Bacteria</taxon>
        <taxon>Bacillati</taxon>
        <taxon>Bacillota</taxon>
        <taxon>Clostridia</taxon>
        <taxon>Lachnospirales</taxon>
        <taxon>Cellulosilyticaceae</taxon>
        <taxon>Holtiella</taxon>
    </lineage>
</organism>
<keyword evidence="1" id="KW-0812">Transmembrane</keyword>
<accession>A0AA42J0M8</accession>
<gene>
    <name evidence="2" type="ORF">PBV87_08475</name>
</gene>
<reference evidence="2" key="1">
    <citation type="journal article" date="2023" name="Int. J. Syst. Evol. Microbiol.">
        <title>&lt;i&gt;Holtiella tumoricola&lt;/i&gt; gen. nov. sp. nov., isolated from a human clinical sample.</title>
        <authorList>
            <person name="Allen-Vercoe E."/>
            <person name="Daigneault M.C."/>
            <person name="Vancuren S.J."/>
            <person name="Cochrane K."/>
            <person name="O'Neal L.L."/>
            <person name="Sankaranarayanan K."/>
            <person name="Lawson P.A."/>
        </authorList>
    </citation>
    <scope>NUCLEOTIDE SEQUENCE</scope>
    <source>
        <strain evidence="2">CC70A</strain>
    </source>
</reference>
<dbReference type="NCBIfam" id="TIGR04086">
    <property type="entry name" value="TIGR04086_membr"/>
    <property type="match status" value="1"/>
</dbReference>